<accession>A0A840CPH7</accession>
<gene>
    <name evidence="1" type="ORF">GGR21_002885</name>
</gene>
<comment type="caution">
    <text evidence="1">The sequence shown here is derived from an EMBL/GenBank/DDBJ whole genome shotgun (WGS) entry which is preliminary data.</text>
</comment>
<proteinExistence type="predicted"/>
<name>A0A840CPH7_9BACT</name>
<organism evidence="1 2">
    <name type="scientific">Dysgonomonas hofstadii</name>
    <dbReference type="NCBI Taxonomy" id="637886"/>
    <lineage>
        <taxon>Bacteria</taxon>
        <taxon>Pseudomonadati</taxon>
        <taxon>Bacteroidota</taxon>
        <taxon>Bacteroidia</taxon>
        <taxon>Bacteroidales</taxon>
        <taxon>Dysgonomonadaceae</taxon>
        <taxon>Dysgonomonas</taxon>
    </lineage>
</organism>
<sequence length="46" mass="5326">MVPRNRPFATSLINTWIHAAGIDILVKNIVSRILFLTLVFERNIYV</sequence>
<dbReference type="EMBL" id="JACIEP010000010">
    <property type="protein sequence ID" value="MBB4036971.1"/>
    <property type="molecule type" value="Genomic_DNA"/>
</dbReference>
<keyword evidence="2" id="KW-1185">Reference proteome</keyword>
<dbReference type="Proteomes" id="UP000555103">
    <property type="component" value="Unassembled WGS sequence"/>
</dbReference>
<dbReference type="AlphaFoldDB" id="A0A840CPH7"/>
<reference evidence="1 2" key="1">
    <citation type="submission" date="2020-08" db="EMBL/GenBank/DDBJ databases">
        <title>Genomic Encyclopedia of Type Strains, Phase IV (KMG-IV): sequencing the most valuable type-strain genomes for metagenomic binning, comparative biology and taxonomic classification.</title>
        <authorList>
            <person name="Goeker M."/>
        </authorList>
    </citation>
    <scope>NUCLEOTIDE SEQUENCE [LARGE SCALE GENOMIC DNA]</scope>
    <source>
        <strain evidence="1 2">DSM 104969</strain>
    </source>
</reference>
<evidence type="ECO:0000313" key="2">
    <source>
        <dbReference type="Proteomes" id="UP000555103"/>
    </source>
</evidence>
<evidence type="ECO:0000313" key="1">
    <source>
        <dbReference type="EMBL" id="MBB4036971.1"/>
    </source>
</evidence>
<protein>
    <submittedName>
        <fullName evidence="1">Uncharacterized protein</fullName>
    </submittedName>
</protein>